<sequence length="90" mass="10073">MAPLPPGILAFTTEKKDEVFVALDEGVLVKTGADVLVSVRNAMMDADLEKLRDVVEKEFLAMDEQALQVRRVMAKLESSFLHRFAKINKP</sequence>
<proteinExistence type="predicted"/>
<accession>G4QN41</accession>
<protein>
    <submittedName>
        <fullName evidence="1">F0F1 ATP synthase subunit epsilon</fullName>
    </submittedName>
</protein>
<name>G4QN41_GLANF</name>
<organism evidence="1 2">
    <name type="scientific">Glaciecola nitratireducens (strain JCM 12485 / KCTC 12276 / FR1064)</name>
    <dbReference type="NCBI Taxonomy" id="1085623"/>
    <lineage>
        <taxon>Bacteria</taxon>
        <taxon>Pseudomonadati</taxon>
        <taxon>Pseudomonadota</taxon>
        <taxon>Gammaproteobacteria</taxon>
        <taxon>Alteromonadales</taxon>
        <taxon>Alteromonadaceae</taxon>
        <taxon>Brumicola</taxon>
    </lineage>
</organism>
<dbReference type="AlphaFoldDB" id="G4QN41"/>
<evidence type="ECO:0000313" key="1">
    <source>
        <dbReference type="EMBL" id="AEP31460.1"/>
    </source>
</evidence>
<reference evidence="1" key="1">
    <citation type="journal article" date="2011" name="J. Bacteriol.">
        <title>Complete genome sequence of seawater bacterium Glaciecola nitratireducens FR1064T.</title>
        <authorList>
            <person name="Bian F."/>
            <person name="Qin Q.L."/>
            <person name="Xie B.B."/>
            <person name="Shu Y.L."/>
            <person name="Zhang X.Y."/>
            <person name="Yu Y."/>
            <person name="Chen B."/>
            <person name="Chen X.L."/>
            <person name="Zhou B.C."/>
            <person name="Zhang Y.Z."/>
        </authorList>
    </citation>
    <scope>NUCLEOTIDE SEQUENCE [LARGE SCALE GENOMIC DNA]</scope>
    <source>
        <strain evidence="1">FR1064</strain>
    </source>
</reference>
<dbReference type="EMBL" id="CP003060">
    <property type="protein sequence ID" value="AEP31460.1"/>
    <property type="molecule type" value="Genomic_DNA"/>
</dbReference>
<keyword evidence="2" id="KW-1185">Reference proteome</keyword>
<gene>
    <name evidence="1" type="ordered locus">GNIT_3366</name>
</gene>
<dbReference type="HOGENOM" id="CLU_2436637_0_0_6"/>
<dbReference type="Proteomes" id="UP000009282">
    <property type="component" value="Chromosome"/>
</dbReference>
<dbReference type="STRING" id="1085623.GNIT_3366"/>
<dbReference type="KEGG" id="gni:GNIT_3366"/>
<dbReference type="eggNOG" id="COG0355">
    <property type="taxonomic scope" value="Bacteria"/>
</dbReference>
<evidence type="ECO:0000313" key="2">
    <source>
        <dbReference type="Proteomes" id="UP000009282"/>
    </source>
</evidence>